<dbReference type="SUPFAM" id="SSF47413">
    <property type="entry name" value="lambda repressor-like DNA-binding domains"/>
    <property type="match status" value="1"/>
</dbReference>
<dbReference type="InterPro" id="IPR010982">
    <property type="entry name" value="Lambda_DNA-bd_dom_sf"/>
</dbReference>
<proteinExistence type="predicted"/>
<accession>A0A6J5MAX1</accession>
<feature type="domain" description="HTH cro/C1-type" evidence="1">
    <location>
        <begin position="15"/>
        <end position="59"/>
    </location>
</feature>
<sequence>MRLDQYLRSTDKSASDFARQVGVGRMTVHRWLKLSRYPRPDMMARIADATGGAVTAGDFLAASREKRRAA</sequence>
<gene>
    <name evidence="2" type="ORF">UFOVP452_47</name>
</gene>
<organism evidence="2">
    <name type="scientific">uncultured Caudovirales phage</name>
    <dbReference type="NCBI Taxonomy" id="2100421"/>
    <lineage>
        <taxon>Viruses</taxon>
        <taxon>Duplodnaviria</taxon>
        <taxon>Heunggongvirae</taxon>
        <taxon>Uroviricota</taxon>
        <taxon>Caudoviricetes</taxon>
        <taxon>Peduoviridae</taxon>
        <taxon>Maltschvirus</taxon>
        <taxon>Maltschvirus maltsch</taxon>
    </lineage>
</organism>
<dbReference type="GO" id="GO:0003677">
    <property type="term" value="F:DNA binding"/>
    <property type="evidence" value="ECO:0007669"/>
    <property type="project" value="InterPro"/>
</dbReference>
<reference evidence="2" key="1">
    <citation type="submission" date="2020-04" db="EMBL/GenBank/DDBJ databases">
        <authorList>
            <person name="Chiriac C."/>
            <person name="Salcher M."/>
            <person name="Ghai R."/>
            <person name="Kavagutti S V."/>
        </authorList>
    </citation>
    <scope>NUCLEOTIDE SEQUENCE</scope>
</reference>
<evidence type="ECO:0000259" key="1">
    <source>
        <dbReference type="PROSITE" id="PS50943"/>
    </source>
</evidence>
<dbReference type="InterPro" id="IPR001387">
    <property type="entry name" value="Cro/C1-type_HTH"/>
</dbReference>
<evidence type="ECO:0000313" key="2">
    <source>
        <dbReference type="EMBL" id="CAB4142867.1"/>
    </source>
</evidence>
<protein>
    <submittedName>
        <fullName evidence="2">HTH_XRE domain containing protein</fullName>
    </submittedName>
</protein>
<dbReference type="PROSITE" id="PS50943">
    <property type="entry name" value="HTH_CROC1"/>
    <property type="match status" value="1"/>
</dbReference>
<name>A0A6J5MAX1_9CAUD</name>
<dbReference type="Gene3D" id="1.10.260.40">
    <property type="entry name" value="lambda repressor-like DNA-binding domains"/>
    <property type="match status" value="1"/>
</dbReference>
<dbReference type="EMBL" id="LR796413">
    <property type="protein sequence ID" value="CAB4142867.1"/>
    <property type="molecule type" value="Genomic_DNA"/>
</dbReference>
<dbReference type="CDD" id="cd00093">
    <property type="entry name" value="HTH_XRE"/>
    <property type="match status" value="1"/>
</dbReference>